<accession>A0A8J3EVI3</accession>
<dbReference type="Gene3D" id="3.40.50.720">
    <property type="entry name" value="NAD(P)-binding Rossmann-like Domain"/>
    <property type="match status" value="1"/>
</dbReference>
<reference evidence="3" key="2">
    <citation type="submission" date="2020-09" db="EMBL/GenBank/DDBJ databases">
        <authorList>
            <person name="Sun Q."/>
            <person name="Zhou Y."/>
        </authorList>
    </citation>
    <scope>NUCLEOTIDE SEQUENCE</scope>
    <source>
        <strain evidence="3">CGMCC 1.14988</strain>
    </source>
</reference>
<name>A0A8J3EVI3_9ACTN</name>
<dbReference type="InterPro" id="IPR002347">
    <property type="entry name" value="SDR_fam"/>
</dbReference>
<organism evidence="3 4">
    <name type="scientific">Egicoccus halophilus</name>
    <dbReference type="NCBI Taxonomy" id="1670830"/>
    <lineage>
        <taxon>Bacteria</taxon>
        <taxon>Bacillati</taxon>
        <taxon>Actinomycetota</taxon>
        <taxon>Nitriliruptoria</taxon>
        <taxon>Egicoccales</taxon>
        <taxon>Egicoccaceae</taxon>
        <taxon>Egicoccus</taxon>
    </lineage>
</organism>
<dbReference type="PANTHER" id="PTHR24320">
    <property type="entry name" value="RETINOL DEHYDROGENASE"/>
    <property type="match status" value="1"/>
</dbReference>
<dbReference type="Pfam" id="PF00106">
    <property type="entry name" value="adh_short"/>
    <property type="match status" value="1"/>
</dbReference>
<dbReference type="SUPFAM" id="SSF51735">
    <property type="entry name" value="NAD(P)-binding Rossmann-fold domains"/>
    <property type="match status" value="1"/>
</dbReference>
<protein>
    <submittedName>
        <fullName evidence="3">Short-chain dehydrogenase</fullName>
    </submittedName>
</protein>
<dbReference type="Proteomes" id="UP000650511">
    <property type="component" value="Unassembled WGS sequence"/>
</dbReference>
<evidence type="ECO:0000313" key="4">
    <source>
        <dbReference type="Proteomes" id="UP000650511"/>
    </source>
</evidence>
<keyword evidence="4" id="KW-1185">Reference proteome</keyword>
<proteinExistence type="inferred from homology"/>
<dbReference type="CDD" id="cd05327">
    <property type="entry name" value="retinol-DH_like_SDR_c_like"/>
    <property type="match status" value="1"/>
</dbReference>
<comment type="caution">
    <text evidence="3">The sequence shown here is derived from an EMBL/GenBank/DDBJ whole genome shotgun (WGS) entry which is preliminary data.</text>
</comment>
<dbReference type="AlphaFoldDB" id="A0A8J3EVI3"/>
<dbReference type="GO" id="GO:0016491">
    <property type="term" value="F:oxidoreductase activity"/>
    <property type="evidence" value="ECO:0007669"/>
    <property type="project" value="UniProtKB-KW"/>
</dbReference>
<reference evidence="3" key="1">
    <citation type="journal article" date="2014" name="Int. J. Syst. Evol. Microbiol.">
        <title>Complete genome sequence of Corynebacterium casei LMG S-19264T (=DSM 44701T), isolated from a smear-ripened cheese.</title>
        <authorList>
            <consortium name="US DOE Joint Genome Institute (JGI-PGF)"/>
            <person name="Walter F."/>
            <person name="Albersmeier A."/>
            <person name="Kalinowski J."/>
            <person name="Ruckert C."/>
        </authorList>
    </citation>
    <scope>NUCLEOTIDE SEQUENCE</scope>
    <source>
        <strain evidence="3">CGMCC 1.14988</strain>
    </source>
</reference>
<dbReference type="EMBL" id="BMHA01000011">
    <property type="protein sequence ID" value="GGI08194.1"/>
    <property type="molecule type" value="Genomic_DNA"/>
</dbReference>
<evidence type="ECO:0000313" key="3">
    <source>
        <dbReference type="EMBL" id="GGI08194.1"/>
    </source>
</evidence>
<dbReference type="PANTHER" id="PTHR24320:SF148">
    <property type="entry name" value="NAD(P)-BINDING ROSSMANN-FOLD SUPERFAMILY PROTEIN"/>
    <property type="match status" value="1"/>
</dbReference>
<keyword evidence="2" id="KW-0560">Oxidoreductase</keyword>
<dbReference type="NCBIfam" id="NF004846">
    <property type="entry name" value="PRK06197.1"/>
    <property type="match status" value="1"/>
</dbReference>
<dbReference type="PRINTS" id="PR00081">
    <property type="entry name" value="GDHRDH"/>
</dbReference>
<sequence length="313" mass="33270">MSWNEQDVPDQRGRTVVVTGASAGLGLENTRALARAGATVVLATRDARKTAAAVERVRRVVPDAHLDEVSLDLADLASVRVAAARLRERYDAIEAVICNAGLMATPLRRTADGFELQLGVNHLGHAALVADLLPTIRRAADPRIVVVSSEAHRMGSIDLDDLNYERRRYQRWLAYGQSKLANLLYARELQRRLDAVGARVTVANAHPGYARTELQTKGPALQGGLSGLVNRGASSVLNTVLGQSAADGALPQLYAATAPNVPPGSYWGPSGLLGMRGAPTLVPASDAASDRELAAELFARTEALTGVPHRLEG</sequence>
<gene>
    <name evidence="3" type="ORF">GCM10011354_27870</name>
</gene>
<comment type="similarity">
    <text evidence="1">Belongs to the short-chain dehydrogenases/reductases (SDR) family.</text>
</comment>
<dbReference type="OrthoDB" id="4577644at2"/>
<dbReference type="RefSeq" id="WP_130650049.1">
    <property type="nucleotide sequence ID" value="NZ_BMHA01000011.1"/>
</dbReference>
<dbReference type="InterPro" id="IPR036291">
    <property type="entry name" value="NAD(P)-bd_dom_sf"/>
</dbReference>
<evidence type="ECO:0000256" key="2">
    <source>
        <dbReference type="ARBA" id="ARBA00023002"/>
    </source>
</evidence>
<evidence type="ECO:0000256" key="1">
    <source>
        <dbReference type="ARBA" id="ARBA00006484"/>
    </source>
</evidence>